<accession>A0A1W1H8E4</accession>
<dbReference type="AlphaFoldDB" id="A0A1W1H8E4"/>
<gene>
    <name evidence="1" type="ORF">MTBBW1_1430020</name>
</gene>
<protein>
    <submittedName>
        <fullName evidence="1">Uncharacterized protein</fullName>
    </submittedName>
</protein>
<keyword evidence="2" id="KW-1185">Reference proteome</keyword>
<evidence type="ECO:0000313" key="2">
    <source>
        <dbReference type="Proteomes" id="UP000191931"/>
    </source>
</evidence>
<dbReference type="Proteomes" id="UP000191931">
    <property type="component" value="Unassembled WGS sequence"/>
</dbReference>
<reference evidence="1 2" key="1">
    <citation type="submission" date="2017-03" db="EMBL/GenBank/DDBJ databases">
        <authorList>
            <person name="Afonso C.L."/>
            <person name="Miller P.J."/>
            <person name="Scott M.A."/>
            <person name="Spackman E."/>
            <person name="Goraichik I."/>
            <person name="Dimitrov K.M."/>
            <person name="Suarez D.L."/>
            <person name="Swayne D.E."/>
        </authorList>
    </citation>
    <scope>NUCLEOTIDE SEQUENCE [LARGE SCALE GENOMIC DNA]</scope>
    <source>
        <strain evidence="1">PRJEB14757</strain>
    </source>
</reference>
<proteinExistence type="predicted"/>
<name>A0A1W1H8E4_9BACT</name>
<evidence type="ECO:0000313" key="1">
    <source>
        <dbReference type="EMBL" id="SLM28648.1"/>
    </source>
</evidence>
<organism evidence="1 2">
    <name type="scientific">Desulfamplus magnetovallimortis</name>
    <dbReference type="NCBI Taxonomy" id="1246637"/>
    <lineage>
        <taxon>Bacteria</taxon>
        <taxon>Pseudomonadati</taxon>
        <taxon>Thermodesulfobacteriota</taxon>
        <taxon>Desulfobacteria</taxon>
        <taxon>Desulfobacterales</taxon>
        <taxon>Desulfobacteraceae</taxon>
        <taxon>Desulfamplus</taxon>
    </lineage>
</organism>
<sequence length="50" mass="5820">MIYLVSALDARFSIHKFKTTNERDSIFNINRHDSRDKTCLVSTAAPDYEK</sequence>
<dbReference type="EMBL" id="FWEV01000050">
    <property type="protein sequence ID" value="SLM28648.1"/>
    <property type="molecule type" value="Genomic_DNA"/>
</dbReference>